<dbReference type="EMBL" id="JACEFF010000792">
    <property type="protein sequence ID" value="KAH9630952.1"/>
    <property type="molecule type" value="Genomic_DNA"/>
</dbReference>
<sequence>MSCEYYVQLGTAFPHRSLAAALQLVNRSPVAYSYYWSVRPWGLCSCWEEEEQSAGSLRSGDCSERLCPGAKESRANADGEPERVQRAEAARLVRVQAAGGELLPRSSCSAHVHVPDVGARLGVQRAVLM</sequence>
<reference evidence="1" key="1">
    <citation type="journal article" date="2021" name="G3 (Bethesda)">
        <title>Genome and transcriptome analysis of the beet armyworm Spodoptera exigua reveals targets for pest control. .</title>
        <authorList>
            <person name="Simon S."/>
            <person name="Breeschoten T."/>
            <person name="Jansen H.J."/>
            <person name="Dirks R.P."/>
            <person name="Schranz M.E."/>
            <person name="Ros V.I.D."/>
        </authorList>
    </citation>
    <scope>NUCLEOTIDE SEQUENCE</scope>
    <source>
        <strain evidence="1">TB_SE_WUR_2020</strain>
    </source>
</reference>
<protein>
    <submittedName>
        <fullName evidence="1">Uncharacterized protein</fullName>
    </submittedName>
</protein>
<dbReference type="AlphaFoldDB" id="A0A922M6X0"/>
<dbReference type="Proteomes" id="UP000814243">
    <property type="component" value="Unassembled WGS sequence"/>
</dbReference>
<evidence type="ECO:0000313" key="1">
    <source>
        <dbReference type="EMBL" id="KAH9630952.1"/>
    </source>
</evidence>
<accession>A0A922M6X0</accession>
<proteinExistence type="predicted"/>
<comment type="caution">
    <text evidence="1">The sequence shown here is derived from an EMBL/GenBank/DDBJ whole genome shotgun (WGS) entry which is preliminary data.</text>
</comment>
<evidence type="ECO:0000313" key="2">
    <source>
        <dbReference type="Proteomes" id="UP000814243"/>
    </source>
</evidence>
<organism evidence="1 2">
    <name type="scientific">Spodoptera exigua</name>
    <name type="common">Beet armyworm</name>
    <name type="synonym">Noctua fulgens</name>
    <dbReference type="NCBI Taxonomy" id="7107"/>
    <lineage>
        <taxon>Eukaryota</taxon>
        <taxon>Metazoa</taxon>
        <taxon>Ecdysozoa</taxon>
        <taxon>Arthropoda</taxon>
        <taxon>Hexapoda</taxon>
        <taxon>Insecta</taxon>
        <taxon>Pterygota</taxon>
        <taxon>Neoptera</taxon>
        <taxon>Endopterygota</taxon>
        <taxon>Lepidoptera</taxon>
        <taxon>Glossata</taxon>
        <taxon>Ditrysia</taxon>
        <taxon>Noctuoidea</taxon>
        <taxon>Noctuidae</taxon>
        <taxon>Amphipyrinae</taxon>
        <taxon>Spodoptera</taxon>
    </lineage>
</organism>
<gene>
    <name evidence="1" type="ORF">HF086_013491</name>
</gene>
<name>A0A922M6X0_SPOEX</name>